<proteinExistence type="predicted"/>
<accession>A0A1Y2LC95</accession>
<protein>
    <submittedName>
        <fullName evidence="3">Uncharacterized protein</fullName>
    </submittedName>
</protein>
<dbReference type="RefSeq" id="WP_085617939.1">
    <property type="nucleotide sequence ID" value="NZ_JFKB01000005.1"/>
</dbReference>
<keyword evidence="2" id="KW-0812">Transmembrane</keyword>
<feature type="transmembrane region" description="Helical" evidence="2">
    <location>
        <begin position="148"/>
        <end position="177"/>
    </location>
</feature>
<dbReference type="OrthoDB" id="7366978at2"/>
<feature type="compositionally biased region" description="Polar residues" evidence="1">
    <location>
        <begin position="37"/>
        <end position="54"/>
    </location>
</feature>
<dbReference type="AlphaFoldDB" id="A0A1Y2LC95"/>
<dbReference type="EMBL" id="JFKB01000005">
    <property type="protein sequence ID" value="OSQ48358.1"/>
    <property type="molecule type" value="Genomic_DNA"/>
</dbReference>
<sequence length="181" mass="19583">MKSQGIPISGIYPVLPARVVSAGIKSRTARRDASSGVFCSSNPSGGKNGRQNALSPGLMQIGTGSRFDKRPRDGRVFWPLIGSILPTNHKAGQDGLISGPYDRDNGFPGMEAQQGHKRSHSQSHILYQGSEWRHPSIIRVRRAGMARWLPGIASFLITGIVIGAVVWMTVIELAVIFGRPN</sequence>
<dbReference type="STRING" id="1293890.TALK_08790"/>
<evidence type="ECO:0000256" key="2">
    <source>
        <dbReference type="SAM" id="Phobius"/>
    </source>
</evidence>
<feature type="region of interest" description="Disordered" evidence="1">
    <location>
        <begin position="31"/>
        <end position="66"/>
    </location>
</feature>
<gene>
    <name evidence="3" type="ORF">TALK_08790</name>
</gene>
<evidence type="ECO:0000313" key="3">
    <source>
        <dbReference type="EMBL" id="OSQ48358.1"/>
    </source>
</evidence>
<evidence type="ECO:0000256" key="1">
    <source>
        <dbReference type="SAM" id="MobiDB-lite"/>
    </source>
</evidence>
<evidence type="ECO:0000313" key="4">
    <source>
        <dbReference type="Proteomes" id="UP000193396"/>
    </source>
</evidence>
<keyword evidence="2" id="KW-0472">Membrane</keyword>
<comment type="caution">
    <text evidence="3">The sequence shown here is derived from an EMBL/GenBank/DDBJ whole genome shotgun (WGS) entry which is preliminary data.</text>
</comment>
<name>A0A1Y2LC95_9PROT</name>
<reference evidence="3 4" key="1">
    <citation type="submission" date="2014-03" db="EMBL/GenBank/DDBJ databases">
        <title>The draft genome sequence of Thalassospira alkalitolerans JCM 18968.</title>
        <authorList>
            <person name="Lai Q."/>
            <person name="Shao Z."/>
        </authorList>
    </citation>
    <scope>NUCLEOTIDE SEQUENCE [LARGE SCALE GENOMIC DNA]</scope>
    <source>
        <strain evidence="3 4">JCM 18968</strain>
    </source>
</reference>
<keyword evidence="2" id="KW-1133">Transmembrane helix</keyword>
<dbReference type="Proteomes" id="UP000193396">
    <property type="component" value="Unassembled WGS sequence"/>
</dbReference>
<organism evidence="3 4">
    <name type="scientific">Thalassospira alkalitolerans</name>
    <dbReference type="NCBI Taxonomy" id="1293890"/>
    <lineage>
        <taxon>Bacteria</taxon>
        <taxon>Pseudomonadati</taxon>
        <taxon>Pseudomonadota</taxon>
        <taxon>Alphaproteobacteria</taxon>
        <taxon>Rhodospirillales</taxon>
        <taxon>Thalassospiraceae</taxon>
        <taxon>Thalassospira</taxon>
    </lineage>
</organism>
<keyword evidence="4" id="KW-1185">Reference proteome</keyword>